<dbReference type="Pfam" id="PF00106">
    <property type="entry name" value="adh_short"/>
    <property type="match status" value="2"/>
</dbReference>
<comment type="caution">
    <text evidence="3">The sequence shown here is derived from an EMBL/GenBank/DDBJ whole genome shotgun (WGS) entry which is preliminary data.</text>
</comment>
<dbReference type="PANTHER" id="PTHR24320:SF148">
    <property type="entry name" value="NAD(P)-BINDING ROSSMANN-FOLD SUPERFAMILY PROTEIN"/>
    <property type="match status" value="1"/>
</dbReference>
<dbReference type="InterPro" id="IPR002347">
    <property type="entry name" value="SDR_fam"/>
</dbReference>
<dbReference type="SUPFAM" id="SSF51735">
    <property type="entry name" value="NAD(P)-binding Rossmann-fold domains"/>
    <property type="match status" value="1"/>
</dbReference>
<keyword evidence="2" id="KW-0560">Oxidoreductase</keyword>
<dbReference type="Proteomes" id="UP001469365">
    <property type="component" value="Unassembled WGS sequence"/>
</dbReference>
<keyword evidence="4" id="KW-1185">Reference proteome</keyword>
<evidence type="ECO:0000313" key="3">
    <source>
        <dbReference type="EMBL" id="MEK8130526.1"/>
    </source>
</evidence>
<reference evidence="3 4" key="1">
    <citation type="submission" date="2024-04" db="EMBL/GenBank/DDBJ databases">
        <title>draft genome sequnece of Paenibacillus filicis.</title>
        <authorList>
            <person name="Kim D.-U."/>
        </authorList>
    </citation>
    <scope>NUCLEOTIDE SEQUENCE [LARGE SCALE GENOMIC DNA]</scope>
    <source>
        <strain evidence="3 4">KACC14197</strain>
    </source>
</reference>
<evidence type="ECO:0000256" key="1">
    <source>
        <dbReference type="ARBA" id="ARBA00006484"/>
    </source>
</evidence>
<dbReference type="Gene3D" id="3.40.50.720">
    <property type="entry name" value="NAD(P)-binding Rossmann-like Domain"/>
    <property type="match status" value="1"/>
</dbReference>
<dbReference type="PANTHER" id="PTHR24320">
    <property type="entry name" value="RETINOL DEHYDROGENASE"/>
    <property type="match status" value="1"/>
</dbReference>
<dbReference type="InterPro" id="IPR036291">
    <property type="entry name" value="NAD(P)-bd_dom_sf"/>
</dbReference>
<sequence length="285" mass="31214">MLINNWTKTALITGANSGIGLELTKRLLGERWRIIAINRSPFPDHEAGVQRALGQGQLTLYRADLGDFHQLRQVLRLVKSEVKGIDVLFNNAGISLSESSVSKQGREIHYEVNSVVPYIVAMELKPLLMEGTMKTIINTSSNASLMVKQFDPGTLKPSQPFRKLLGPYASSKLALSLWSEQAAPLFQAAGIRVTSVCPGPNKTPMTKSNGMPAVMLPLVNLFFPKPDKGASRLYEAACDPRYINSSGVFLIKGKPVPTPFAQHGPGLLALVEAIYQQEFRTRIAT</sequence>
<gene>
    <name evidence="3" type="ORF">WMW72_21710</name>
</gene>
<evidence type="ECO:0000313" key="4">
    <source>
        <dbReference type="Proteomes" id="UP001469365"/>
    </source>
</evidence>
<protein>
    <submittedName>
        <fullName evidence="3">SDR family NAD(P)-dependent oxidoreductase</fullName>
    </submittedName>
</protein>
<name>A0ABU9DNT2_9BACL</name>
<organism evidence="3 4">
    <name type="scientific">Paenibacillus filicis</name>
    <dbReference type="NCBI Taxonomy" id="669464"/>
    <lineage>
        <taxon>Bacteria</taxon>
        <taxon>Bacillati</taxon>
        <taxon>Bacillota</taxon>
        <taxon>Bacilli</taxon>
        <taxon>Bacillales</taxon>
        <taxon>Paenibacillaceae</taxon>
        <taxon>Paenibacillus</taxon>
    </lineage>
</organism>
<dbReference type="PRINTS" id="PR00081">
    <property type="entry name" value="GDHRDH"/>
</dbReference>
<evidence type="ECO:0000256" key="2">
    <source>
        <dbReference type="ARBA" id="ARBA00023002"/>
    </source>
</evidence>
<proteinExistence type="inferred from homology"/>
<comment type="similarity">
    <text evidence="1">Belongs to the short-chain dehydrogenases/reductases (SDR) family.</text>
</comment>
<dbReference type="EMBL" id="JBBPCC010000015">
    <property type="protein sequence ID" value="MEK8130526.1"/>
    <property type="molecule type" value="Genomic_DNA"/>
</dbReference>
<accession>A0ABU9DNT2</accession>
<dbReference type="RefSeq" id="WP_341417663.1">
    <property type="nucleotide sequence ID" value="NZ_JBBPCC010000015.1"/>
</dbReference>
<dbReference type="PROSITE" id="PS00061">
    <property type="entry name" value="ADH_SHORT"/>
    <property type="match status" value="1"/>
</dbReference>
<dbReference type="InterPro" id="IPR020904">
    <property type="entry name" value="Sc_DH/Rdtase_CS"/>
</dbReference>